<keyword evidence="2" id="KW-0813">Transport</keyword>
<proteinExistence type="predicted"/>
<feature type="transmembrane region" description="Helical" evidence="6">
    <location>
        <begin position="7"/>
        <end position="29"/>
    </location>
</feature>
<dbReference type="PANTHER" id="PTHR43385:SF1">
    <property type="entry name" value="RIBOFLAVIN TRANSPORTER RIBJ"/>
    <property type="match status" value="1"/>
</dbReference>
<keyword evidence="4 6" id="KW-1133">Transmembrane helix</keyword>
<dbReference type="PANTHER" id="PTHR43385">
    <property type="entry name" value="RIBOFLAVIN TRANSPORTER RIBJ"/>
    <property type="match status" value="1"/>
</dbReference>
<evidence type="ECO:0000256" key="5">
    <source>
        <dbReference type="ARBA" id="ARBA00023136"/>
    </source>
</evidence>
<keyword evidence="3 6" id="KW-0812">Transmembrane</keyword>
<feature type="transmembrane region" description="Helical" evidence="6">
    <location>
        <begin position="420"/>
        <end position="439"/>
    </location>
</feature>
<feature type="transmembrane region" description="Helical" evidence="6">
    <location>
        <begin position="386"/>
        <end position="408"/>
    </location>
</feature>
<evidence type="ECO:0000256" key="4">
    <source>
        <dbReference type="ARBA" id="ARBA00022989"/>
    </source>
</evidence>
<feature type="transmembrane region" description="Helical" evidence="6">
    <location>
        <begin position="362"/>
        <end position="380"/>
    </location>
</feature>
<feature type="transmembrane region" description="Helical" evidence="6">
    <location>
        <begin position="328"/>
        <end position="350"/>
    </location>
</feature>
<feature type="transmembrane region" description="Helical" evidence="6">
    <location>
        <begin position="77"/>
        <end position="97"/>
    </location>
</feature>
<dbReference type="InterPro" id="IPR011701">
    <property type="entry name" value="MFS"/>
</dbReference>
<dbReference type="Gene3D" id="1.20.1250.20">
    <property type="entry name" value="MFS general substrate transporter like domains"/>
    <property type="match status" value="1"/>
</dbReference>
<reference evidence="8" key="1">
    <citation type="submission" date="2025-08" db="UniProtKB">
        <authorList>
            <consortium name="RefSeq"/>
        </authorList>
    </citation>
    <scope>IDENTIFICATION</scope>
    <source>
        <tissue evidence="8">Muscle</tissue>
    </source>
</reference>
<gene>
    <name evidence="8" type="primary">LOC111088816</name>
</gene>
<dbReference type="InterPro" id="IPR036259">
    <property type="entry name" value="MFS_trans_sf"/>
</dbReference>
<name>A0ABM1TI73_LIMPO</name>
<evidence type="ECO:0000256" key="6">
    <source>
        <dbReference type="SAM" id="Phobius"/>
    </source>
</evidence>
<evidence type="ECO:0000256" key="3">
    <source>
        <dbReference type="ARBA" id="ARBA00022692"/>
    </source>
</evidence>
<evidence type="ECO:0000313" key="7">
    <source>
        <dbReference type="Proteomes" id="UP000694941"/>
    </source>
</evidence>
<protein>
    <submittedName>
        <fullName evidence="8">Uncharacterized protein LOC111088816 isoform X1</fullName>
    </submittedName>
</protein>
<dbReference type="InterPro" id="IPR052983">
    <property type="entry name" value="MFS_Riboflavin_Transporter"/>
</dbReference>
<feature type="transmembrane region" description="Helical" evidence="6">
    <location>
        <begin position="103"/>
        <end position="125"/>
    </location>
</feature>
<dbReference type="GeneID" id="111088816"/>
<evidence type="ECO:0000313" key="8">
    <source>
        <dbReference type="RefSeq" id="XP_022255579.1"/>
    </source>
</evidence>
<dbReference type="SUPFAM" id="SSF103473">
    <property type="entry name" value="MFS general substrate transporter"/>
    <property type="match status" value="1"/>
</dbReference>
<dbReference type="Pfam" id="PF07690">
    <property type="entry name" value="MFS_1"/>
    <property type="match status" value="1"/>
</dbReference>
<keyword evidence="5 6" id="KW-0472">Membrane</keyword>
<organism evidence="7 8">
    <name type="scientific">Limulus polyphemus</name>
    <name type="common">Atlantic horseshoe crab</name>
    <dbReference type="NCBI Taxonomy" id="6850"/>
    <lineage>
        <taxon>Eukaryota</taxon>
        <taxon>Metazoa</taxon>
        <taxon>Ecdysozoa</taxon>
        <taxon>Arthropoda</taxon>
        <taxon>Chelicerata</taxon>
        <taxon>Merostomata</taxon>
        <taxon>Xiphosura</taxon>
        <taxon>Limulidae</taxon>
        <taxon>Limulus</taxon>
    </lineage>
</organism>
<feature type="transmembrane region" description="Helical" evidence="6">
    <location>
        <begin position="295"/>
        <end position="316"/>
    </location>
</feature>
<dbReference type="RefSeq" id="XP_022255579.1">
    <property type="nucleotide sequence ID" value="XM_022399871.1"/>
</dbReference>
<accession>A0ABM1TI73</accession>
<evidence type="ECO:0000256" key="2">
    <source>
        <dbReference type="ARBA" id="ARBA00022448"/>
    </source>
</evidence>
<keyword evidence="7" id="KW-1185">Reference proteome</keyword>
<comment type="subcellular location">
    <subcellularLocation>
        <location evidence="1">Membrane</location>
        <topology evidence="1">Multi-pass membrane protein</topology>
    </subcellularLocation>
</comment>
<feature type="transmembrane region" description="Helical" evidence="6">
    <location>
        <begin position="445"/>
        <end position="469"/>
    </location>
</feature>
<feature type="transmembrane region" description="Helical" evidence="6">
    <location>
        <begin position="49"/>
        <end position="65"/>
    </location>
</feature>
<evidence type="ECO:0000256" key="1">
    <source>
        <dbReference type="ARBA" id="ARBA00004141"/>
    </source>
</evidence>
<sequence>MEVRPLVSVGGCFLIYLSIGTLLTFGNLTPYLTSYLRQRIKKDTTYEETSWIFYAFISTCSLFYFGGKLGSFIGRRWSMIIGSCILCFGIAVTYWSIQHSLVATIITFGVIDSLGFVCCFGHPVVTAIEWFPNKKGLVTGIVSSGLALTPVFMNNVQTFFVNPSNLQPASDGFFYNDEIIESVPVLFLIMASVTGGFLLIGLLMYKELPRESNKEETISSELATVYETSRQSCSKELSGPITKDLDCRTTINNDKLCESLEEDSANINVDDEQPYSNGDVKLHVSPKEALKMKEFYLLSIVSICSFCPFMFVNGFYKTYGQTFIQDDMFLSTTGSVAGVIHAFSRVIVGLIQDKISYKLTSLLLLGIKTVLLFTMVATPYGGKVMYMIWICGLFTTFPLVFVCIPAAVAEVFGTKYTAEIFGMVIFTSTASFFFWPLILHRITSTLGWFGTFCMTATISFIGILVSIVFTETHRTQSLISTSNNGDKEQIRYGSVEYQK</sequence>
<dbReference type="Proteomes" id="UP000694941">
    <property type="component" value="Unplaced"/>
</dbReference>
<feature type="transmembrane region" description="Helical" evidence="6">
    <location>
        <begin position="137"/>
        <end position="156"/>
    </location>
</feature>
<feature type="transmembrane region" description="Helical" evidence="6">
    <location>
        <begin position="185"/>
        <end position="205"/>
    </location>
</feature>